<dbReference type="AlphaFoldDB" id="A0A5D3CQP8"/>
<evidence type="ECO:0000256" key="1">
    <source>
        <dbReference type="ARBA" id="ARBA00001971"/>
    </source>
</evidence>
<dbReference type="PANTHER" id="PTHR47943">
    <property type="entry name" value="CYTOCHROME P450 93A3-LIKE"/>
    <property type="match status" value="1"/>
</dbReference>
<organism evidence="10 11">
    <name type="scientific">Cucumis melo var. makuwa</name>
    <name type="common">Oriental melon</name>
    <dbReference type="NCBI Taxonomy" id="1194695"/>
    <lineage>
        <taxon>Eukaryota</taxon>
        <taxon>Viridiplantae</taxon>
        <taxon>Streptophyta</taxon>
        <taxon>Embryophyta</taxon>
        <taxon>Tracheophyta</taxon>
        <taxon>Spermatophyta</taxon>
        <taxon>Magnoliopsida</taxon>
        <taxon>eudicotyledons</taxon>
        <taxon>Gunneridae</taxon>
        <taxon>Pentapetalae</taxon>
        <taxon>rosids</taxon>
        <taxon>fabids</taxon>
        <taxon>Cucurbitales</taxon>
        <taxon>Cucurbitaceae</taxon>
        <taxon>Benincaseae</taxon>
        <taxon>Cucumis</taxon>
    </lineage>
</organism>
<protein>
    <submittedName>
        <fullName evidence="10">Cytochrome P450 CYP736A12-like protein</fullName>
    </submittedName>
</protein>
<evidence type="ECO:0000256" key="8">
    <source>
        <dbReference type="ARBA" id="ARBA00023033"/>
    </source>
</evidence>
<comment type="similarity">
    <text evidence="3">Belongs to the cytochrome P450 family.</text>
</comment>
<comment type="cofactor">
    <cofactor evidence="1">
        <name>heme</name>
        <dbReference type="ChEBI" id="CHEBI:30413"/>
    </cofactor>
</comment>
<dbReference type="InterPro" id="IPR036396">
    <property type="entry name" value="Cyt_P450_sf"/>
</dbReference>
<gene>
    <name evidence="10" type="ORF">E5676_scaffold255G002470</name>
</gene>
<dbReference type="Pfam" id="PF00067">
    <property type="entry name" value="p450"/>
    <property type="match status" value="1"/>
</dbReference>
<evidence type="ECO:0000313" key="10">
    <source>
        <dbReference type="EMBL" id="TYK12659.1"/>
    </source>
</evidence>
<accession>A0A5D3CQP8</accession>
<keyword evidence="4" id="KW-0349">Heme</keyword>
<dbReference type="EMBL" id="SSTD01010113">
    <property type="protein sequence ID" value="TYK12659.1"/>
    <property type="molecule type" value="Genomic_DNA"/>
</dbReference>
<keyword evidence="7" id="KW-0408">Iron</keyword>
<dbReference type="GO" id="GO:0005506">
    <property type="term" value="F:iron ion binding"/>
    <property type="evidence" value="ECO:0007669"/>
    <property type="project" value="InterPro"/>
</dbReference>
<dbReference type="PANTHER" id="PTHR47943:SF2">
    <property type="entry name" value="CYTOCHROME P450"/>
    <property type="match status" value="1"/>
</dbReference>
<reference evidence="10 11" key="1">
    <citation type="submission" date="2019-08" db="EMBL/GenBank/DDBJ databases">
        <title>Draft genome sequences of two oriental melons (Cucumis melo L. var makuwa).</title>
        <authorList>
            <person name="Kwon S.-Y."/>
        </authorList>
    </citation>
    <scope>NUCLEOTIDE SEQUENCE [LARGE SCALE GENOMIC DNA]</scope>
    <source>
        <strain evidence="11">cv. Chang Bougi</strain>
        <tissue evidence="10">Leaf</tissue>
    </source>
</reference>
<keyword evidence="6" id="KW-0560">Oxidoreductase</keyword>
<comment type="subcellular location">
    <subcellularLocation>
        <location evidence="2">Membrane</location>
    </subcellularLocation>
</comment>
<evidence type="ECO:0000256" key="4">
    <source>
        <dbReference type="ARBA" id="ARBA00022617"/>
    </source>
</evidence>
<dbReference type="Gene3D" id="1.10.630.10">
    <property type="entry name" value="Cytochrome P450"/>
    <property type="match status" value="1"/>
</dbReference>
<dbReference type="GO" id="GO:0016705">
    <property type="term" value="F:oxidoreductase activity, acting on paired donors, with incorporation or reduction of molecular oxygen"/>
    <property type="evidence" value="ECO:0007669"/>
    <property type="project" value="InterPro"/>
</dbReference>
<keyword evidence="8" id="KW-0503">Monooxygenase</keyword>
<name>A0A5D3CQP8_CUCMM</name>
<sequence>MMQELMQLITAPNLGDFIPFIARFDLQGLNRRMINVSRVFDGFFERIIDEHLKPMGEKKAGFLDVMLNLMNSECLTYEYRIDRSNVKAIIMDMLGAAMDTSVQ</sequence>
<dbReference type="Proteomes" id="UP000321947">
    <property type="component" value="Unassembled WGS sequence"/>
</dbReference>
<dbReference type="GO" id="GO:0020037">
    <property type="term" value="F:heme binding"/>
    <property type="evidence" value="ECO:0007669"/>
    <property type="project" value="InterPro"/>
</dbReference>
<dbReference type="SUPFAM" id="SSF48264">
    <property type="entry name" value="Cytochrome P450"/>
    <property type="match status" value="1"/>
</dbReference>
<evidence type="ECO:0000256" key="5">
    <source>
        <dbReference type="ARBA" id="ARBA00022723"/>
    </source>
</evidence>
<dbReference type="GO" id="GO:0004497">
    <property type="term" value="F:monooxygenase activity"/>
    <property type="evidence" value="ECO:0007669"/>
    <property type="project" value="UniProtKB-KW"/>
</dbReference>
<evidence type="ECO:0000256" key="9">
    <source>
        <dbReference type="ARBA" id="ARBA00023136"/>
    </source>
</evidence>
<dbReference type="InterPro" id="IPR001128">
    <property type="entry name" value="Cyt_P450"/>
</dbReference>
<evidence type="ECO:0000256" key="6">
    <source>
        <dbReference type="ARBA" id="ARBA00023002"/>
    </source>
</evidence>
<evidence type="ECO:0000256" key="2">
    <source>
        <dbReference type="ARBA" id="ARBA00004370"/>
    </source>
</evidence>
<evidence type="ECO:0000256" key="7">
    <source>
        <dbReference type="ARBA" id="ARBA00023004"/>
    </source>
</evidence>
<evidence type="ECO:0000256" key="3">
    <source>
        <dbReference type="ARBA" id="ARBA00010617"/>
    </source>
</evidence>
<proteinExistence type="inferred from homology"/>
<comment type="caution">
    <text evidence="10">The sequence shown here is derived from an EMBL/GenBank/DDBJ whole genome shotgun (WGS) entry which is preliminary data.</text>
</comment>
<keyword evidence="9" id="KW-0472">Membrane</keyword>
<evidence type="ECO:0000313" key="11">
    <source>
        <dbReference type="Proteomes" id="UP000321947"/>
    </source>
</evidence>
<keyword evidence="5" id="KW-0479">Metal-binding</keyword>
<dbReference type="GO" id="GO:0016020">
    <property type="term" value="C:membrane"/>
    <property type="evidence" value="ECO:0007669"/>
    <property type="project" value="UniProtKB-SubCell"/>
</dbReference>